<gene>
    <name evidence="10" type="ORF">FB45DRAFT_887079</name>
</gene>
<feature type="transmembrane region" description="Helical" evidence="8">
    <location>
        <begin position="56"/>
        <end position="75"/>
    </location>
</feature>
<name>A0AAD7CIZ3_9AGAR</name>
<dbReference type="SUPFAM" id="SSF103506">
    <property type="entry name" value="Mitochondrial carrier"/>
    <property type="match status" value="1"/>
</dbReference>
<sequence length="287" mass="32540">MSSFLLLLLNVPFNGVLVRYRASYHPKAAVDDGSVSPAPTFIGLARRVWQKQGFGGLTRGFFPTLLAATLLTFFWPLNEYKMYLSPSLCNSRGLLSAVISAPFYTLAIITVYRAIVTPRTLDPLNARESLHVLFSAQERKRPWTLYQIPGLLPALLGHLVIRRFILDYARRRILPLWGRYESKEHAVRYACFTLAVLLATIVLAPLEVMTTRLVLQRTMETLPPPVQAVDGEKTVEPATVTIDSDDIVVRLNDPYSGIVDCFQKIRTEEGWPVLYRMWIVTFIANWV</sequence>
<dbReference type="GO" id="GO:0055085">
    <property type="term" value="P:transmembrane transport"/>
    <property type="evidence" value="ECO:0007669"/>
    <property type="project" value="InterPro"/>
</dbReference>
<dbReference type="GO" id="GO:0006862">
    <property type="term" value="P:nucleotide transport"/>
    <property type="evidence" value="ECO:0007669"/>
    <property type="project" value="InterPro"/>
</dbReference>
<comment type="similarity">
    <text evidence="2">Belongs to the mitochondrial carrier (TC 2.A.29) family.</text>
</comment>
<keyword evidence="5" id="KW-0677">Repeat</keyword>
<comment type="subcellular location">
    <subcellularLocation>
        <location evidence="1">Membrane</location>
    </subcellularLocation>
</comment>
<dbReference type="GO" id="GO:0016020">
    <property type="term" value="C:membrane"/>
    <property type="evidence" value="ECO:0007669"/>
    <property type="project" value="UniProtKB-SubCell"/>
</dbReference>
<accession>A0AAD7CIZ3</accession>
<comment type="caution">
    <text evidence="10">The sequence shown here is derived from an EMBL/GenBank/DDBJ whole genome shotgun (WGS) entry which is preliminary data.</text>
</comment>
<proteinExistence type="inferred from homology"/>
<evidence type="ECO:0000313" key="11">
    <source>
        <dbReference type="Proteomes" id="UP001221142"/>
    </source>
</evidence>
<evidence type="ECO:0000256" key="6">
    <source>
        <dbReference type="ARBA" id="ARBA00022989"/>
    </source>
</evidence>
<feature type="transmembrane region" description="Helical" evidence="8">
    <location>
        <begin position="143"/>
        <end position="166"/>
    </location>
</feature>
<dbReference type="EMBL" id="JARKIF010000001">
    <property type="protein sequence ID" value="KAJ7650140.1"/>
    <property type="molecule type" value="Genomic_DNA"/>
</dbReference>
<evidence type="ECO:0000256" key="3">
    <source>
        <dbReference type="ARBA" id="ARBA00022448"/>
    </source>
</evidence>
<keyword evidence="11" id="KW-1185">Reference proteome</keyword>
<keyword evidence="7 8" id="KW-0472">Membrane</keyword>
<dbReference type="Proteomes" id="UP001221142">
    <property type="component" value="Unassembled WGS sequence"/>
</dbReference>
<dbReference type="PANTHER" id="PTHR45683">
    <property type="entry name" value="MITOCHONDRIAL NICOTINAMIDE ADENINE DINUCLEOTIDE TRANSPORTER 1-RELATED-RELATED"/>
    <property type="match status" value="1"/>
</dbReference>
<organism evidence="10 11">
    <name type="scientific">Roridomyces roridus</name>
    <dbReference type="NCBI Taxonomy" id="1738132"/>
    <lineage>
        <taxon>Eukaryota</taxon>
        <taxon>Fungi</taxon>
        <taxon>Dikarya</taxon>
        <taxon>Basidiomycota</taxon>
        <taxon>Agaricomycotina</taxon>
        <taxon>Agaricomycetes</taxon>
        <taxon>Agaricomycetidae</taxon>
        <taxon>Agaricales</taxon>
        <taxon>Marasmiineae</taxon>
        <taxon>Mycenaceae</taxon>
        <taxon>Roridomyces</taxon>
    </lineage>
</organism>
<evidence type="ECO:0000256" key="1">
    <source>
        <dbReference type="ARBA" id="ARBA00004370"/>
    </source>
</evidence>
<keyword evidence="6 8" id="KW-1133">Transmembrane helix</keyword>
<keyword evidence="9" id="KW-0732">Signal</keyword>
<dbReference type="AlphaFoldDB" id="A0AAD7CIZ3"/>
<feature type="transmembrane region" description="Helical" evidence="8">
    <location>
        <begin position="186"/>
        <end position="209"/>
    </location>
</feature>
<evidence type="ECO:0000256" key="5">
    <source>
        <dbReference type="ARBA" id="ARBA00022737"/>
    </source>
</evidence>
<feature type="transmembrane region" description="Helical" evidence="8">
    <location>
        <begin position="95"/>
        <end position="115"/>
    </location>
</feature>
<keyword evidence="3" id="KW-0813">Transport</keyword>
<evidence type="ECO:0000256" key="4">
    <source>
        <dbReference type="ARBA" id="ARBA00022692"/>
    </source>
</evidence>
<reference evidence="10" key="1">
    <citation type="submission" date="2023-03" db="EMBL/GenBank/DDBJ databases">
        <title>Massive genome expansion in bonnet fungi (Mycena s.s.) driven by repeated elements and novel gene families across ecological guilds.</title>
        <authorList>
            <consortium name="Lawrence Berkeley National Laboratory"/>
            <person name="Harder C.B."/>
            <person name="Miyauchi S."/>
            <person name="Viragh M."/>
            <person name="Kuo A."/>
            <person name="Thoen E."/>
            <person name="Andreopoulos B."/>
            <person name="Lu D."/>
            <person name="Skrede I."/>
            <person name="Drula E."/>
            <person name="Henrissat B."/>
            <person name="Morin E."/>
            <person name="Kohler A."/>
            <person name="Barry K."/>
            <person name="LaButti K."/>
            <person name="Morin E."/>
            <person name="Salamov A."/>
            <person name="Lipzen A."/>
            <person name="Mereny Z."/>
            <person name="Hegedus B."/>
            <person name="Baldrian P."/>
            <person name="Stursova M."/>
            <person name="Weitz H."/>
            <person name="Taylor A."/>
            <person name="Grigoriev I.V."/>
            <person name="Nagy L.G."/>
            <person name="Martin F."/>
            <person name="Kauserud H."/>
        </authorList>
    </citation>
    <scope>NUCLEOTIDE SEQUENCE</scope>
    <source>
        <strain evidence="10">9284</strain>
    </source>
</reference>
<evidence type="ECO:0000256" key="9">
    <source>
        <dbReference type="SAM" id="SignalP"/>
    </source>
</evidence>
<protein>
    <submittedName>
        <fullName evidence="10">Mitochondrial carrier domain-containing protein</fullName>
    </submittedName>
</protein>
<dbReference type="InterPro" id="IPR023395">
    <property type="entry name" value="MCP_dom_sf"/>
</dbReference>
<evidence type="ECO:0000256" key="2">
    <source>
        <dbReference type="ARBA" id="ARBA00006375"/>
    </source>
</evidence>
<evidence type="ECO:0000256" key="7">
    <source>
        <dbReference type="ARBA" id="ARBA00023136"/>
    </source>
</evidence>
<evidence type="ECO:0000313" key="10">
    <source>
        <dbReference type="EMBL" id="KAJ7650140.1"/>
    </source>
</evidence>
<feature type="chain" id="PRO_5042292535" evidence="9">
    <location>
        <begin position="19"/>
        <end position="287"/>
    </location>
</feature>
<evidence type="ECO:0000256" key="8">
    <source>
        <dbReference type="SAM" id="Phobius"/>
    </source>
</evidence>
<keyword evidence="4 8" id="KW-0812">Transmembrane</keyword>
<feature type="signal peptide" evidence="9">
    <location>
        <begin position="1"/>
        <end position="18"/>
    </location>
</feature>
<dbReference type="Gene3D" id="1.50.40.10">
    <property type="entry name" value="Mitochondrial carrier domain"/>
    <property type="match status" value="1"/>
</dbReference>
<dbReference type="InterPro" id="IPR044712">
    <property type="entry name" value="SLC25A32-like"/>
</dbReference>